<evidence type="ECO:0000259" key="1">
    <source>
        <dbReference type="Pfam" id="PF00561"/>
    </source>
</evidence>
<organism evidence="2 3">
    <name type="scientific">Donghicola tyrosinivorans</name>
    <dbReference type="NCBI Taxonomy" id="1652492"/>
    <lineage>
        <taxon>Bacteria</taxon>
        <taxon>Pseudomonadati</taxon>
        <taxon>Pseudomonadota</taxon>
        <taxon>Alphaproteobacteria</taxon>
        <taxon>Rhodobacterales</taxon>
        <taxon>Roseobacteraceae</taxon>
        <taxon>Donghicola</taxon>
    </lineage>
</organism>
<dbReference type="InterPro" id="IPR000073">
    <property type="entry name" value="AB_hydrolase_1"/>
</dbReference>
<dbReference type="EMBL" id="PVTQ01000010">
    <property type="protein sequence ID" value="PRY87240.1"/>
    <property type="molecule type" value="Genomic_DNA"/>
</dbReference>
<dbReference type="InterPro" id="IPR029058">
    <property type="entry name" value="AB_hydrolase_fold"/>
</dbReference>
<dbReference type="Gene3D" id="3.40.50.1820">
    <property type="entry name" value="alpha/beta hydrolase"/>
    <property type="match status" value="1"/>
</dbReference>
<dbReference type="PANTHER" id="PTHR43798">
    <property type="entry name" value="MONOACYLGLYCEROL LIPASE"/>
    <property type="match status" value="1"/>
</dbReference>
<dbReference type="Proteomes" id="UP000238392">
    <property type="component" value="Unassembled WGS sequence"/>
</dbReference>
<keyword evidence="3" id="KW-1185">Reference proteome</keyword>
<dbReference type="AlphaFoldDB" id="A0A2T0WKK2"/>
<dbReference type="Pfam" id="PF00561">
    <property type="entry name" value="Abhydrolase_1"/>
    <property type="match status" value="1"/>
</dbReference>
<dbReference type="SUPFAM" id="SSF53474">
    <property type="entry name" value="alpha/beta-Hydrolases"/>
    <property type="match status" value="1"/>
</dbReference>
<evidence type="ECO:0000313" key="3">
    <source>
        <dbReference type="Proteomes" id="UP000238392"/>
    </source>
</evidence>
<dbReference type="RefSeq" id="WP_146134962.1">
    <property type="nucleotide sequence ID" value="NZ_PVTQ01000010.1"/>
</dbReference>
<reference evidence="2 3" key="1">
    <citation type="submission" date="2018-03" db="EMBL/GenBank/DDBJ databases">
        <title>Genomic Encyclopedia of Archaeal and Bacterial Type Strains, Phase II (KMG-II): from individual species to whole genera.</title>
        <authorList>
            <person name="Goeker M."/>
        </authorList>
    </citation>
    <scope>NUCLEOTIDE SEQUENCE [LARGE SCALE GENOMIC DNA]</scope>
    <source>
        <strain evidence="2 3">DSM 100212</strain>
    </source>
</reference>
<evidence type="ECO:0000313" key="2">
    <source>
        <dbReference type="EMBL" id="PRY87240.1"/>
    </source>
</evidence>
<feature type="domain" description="AB hydrolase-1" evidence="1">
    <location>
        <begin position="19"/>
        <end position="248"/>
    </location>
</feature>
<dbReference type="OrthoDB" id="9808398at2"/>
<gene>
    <name evidence="2" type="ORF">CLV74_11014</name>
</gene>
<comment type="caution">
    <text evidence="2">The sequence shown here is derived from an EMBL/GenBank/DDBJ whole genome shotgun (WGS) entry which is preliminary data.</text>
</comment>
<accession>A0A2T0WKK2</accession>
<sequence length="264" mass="28670">MLKIKNLTFAMRADLSDKPPLLLVHGLLSSRHHWRLNQEGLRRHYRLIIAELPGHGQAPACTDPARLSPDALADELDKARRILGIPRWYVCGQSFAAGITLRLALPRPETVAAQVWTNGNRVLAPAPDAASRANDMARAEGIEDGGQPALRLLPFHPQRGGAFPADVRAQLSADADVCDLPTICALMRHTLPPLPMRDSFGALQVPTLLINGRNEKQFQPIRALAASLLPQMQVADLAGGHAINIEAPEAFNAALCGFFESHPL</sequence>
<dbReference type="InterPro" id="IPR050266">
    <property type="entry name" value="AB_hydrolase_sf"/>
</dbReference>
<name>A0A2T0WKK2_9RHOB</name>
<proteinExistence type="predicted"/>
<protein>
    <submittedName>
        <fullName evidence="2">Pimeloyl-ACP methyl ester carboxylesterase</fullName>
    </submittedName>
</protein>